<proteinExistence type="predicted"/>
<dbReference type="EMBL" id="BMQK01000019">
    <property type="protein sequence ID" value="GGQ82272.1"/>
    <property type="molecule type" value="Genomic_DNA"/>
</dbReference>
<reference evidence="1" key="2">
    <citation type="submission" date="2020-09" db="EMBL/GenBank/DDBJ databases">
        <authorList>
            <person name="Sun Q."/>
            <person name="Ohkuma M."/>
        </authorList>
    </citation>
    <scope>NUCLEOTIDE SEQUENCE</scope>
    <source>
        <strain evidence="1">JCM 3131</strain>
    </source>
</reference>
<evidence type="ECO:0000313" key="1">
    <source>
        <dbReference type="EMBL" id="GGQ82272.1"/>
    </source>
</evidence>
<reference evidence="1" key="1">
    <citation type="journal article" date="2014" name="Int. J. Syst. Evol. Microbiol.">
        <title>Complete genome sequence of Corynebacterium casei LMG S-19264T (=DSM 44701T), isolated from a smear-ripened cheese.</title>
        <authorList>
            <consortium name="US DOE Joint Genome Institute (JGI-PGF)"/>
            <person name="Walter F."/>
            <person name="Albersmeier A."/>
            <person name="Kalinowski J."/>
            <person name="Ruckert C."/>
        </authorList>
    </citation>
    <scope>NUCLEOTIDE SEQUENCE</scope>
    <source>
        <strain evidence="1">JCM 3131</strain>
    </source>
</reference>
<name>A0A918EYG2_9ACTN</name>
<keyword evidence="2" id="KW-1185">Reference proteome</keyword>
<comment type="caution">
    <text evidence="1">The sequence shown here is derived from an EMBL/GenBank/DDBJ whole genome shotgun (WGS) entry which is preliminary data.</text>
</comment>
<gene>
    <name evidence="1" type="ORF">GCM10010145_59980</name>
</gene>
<accession>A0A918EYG2</accession>
<dbReference type="RefSeq" id="WP_189220029.1">
    <property type="nucleotide sequence ID" value="NZ_BMQK01000019.1"/>
</dbReference>
<dbReference type="Proteomes" id="UP000620156">
    <property type="component" value="Unassembled WGS sequence"/>
</dbReference>
<evidence type="ECO:0000313" key="2">
    <source>
        <dbReference type="Proteomes" id="UP000620156"/>
    </source>
</evidence>
<protein>
    <submittedName>
        <fullName evidence="1">Uncharacterized protein</fullName>
    </submittedName>
</protein>
<sequence>MVGRIIEEAVHRTLGELFDCLRSLWSDDVSEPVTARVVIPSTTSPWTGRTDSPERTVEHAGHGGTYRLVHDRQTSG</sequence>
<organism evidence="1 2">
    <name type="scientific">Streptomyces ruber</name>
    <dbReference type="NCBI Taxonomy" id="83378"/>
    <lineage>
        <taxon>Bacteria</taxon>
        <taxon>Bacillati</taxon>
        <taxon>Actinomycetota</taxon>
        <taxon>Actinomycetes</taxon>
        <taxon>Kitasatosporales</taxon>
        <taxon>Streptomycetaceae</taxon>
        <taxon>Streptomyces</taxon>
    </lineage>
</organism>
<dbReference type="AlphaFoldDB" id="A0A918EYG2"/>